<dbReference type="InterPro" id="IPR054208">
    <property type="entry name" value="DUF6914"/>
</dbReference>
<evidence type="ECO:0000313" key="2">
    <source>
        <dbReference type="Proteomes" id="UP001175211"/>
    </source>
</evidence>
<dbReference type="Proteomes" id="UP001175211">
    <property type="component" value="Unassembled WGS sequence"/>
</dbReference>
<dbReference type="AlphaFoldDB" id="A0AA39K269"/>
<evidence type="ECO:0000313" key="1">
    <source>
        <dbReference type="EMBL" id="KAK0451976.1"/>
    </source>
</evidence>
<protein>
    <submittedName>
        <fullName evidence="1">Uncharacterized protein</fullName>
    </submittedName>
</protein>
<dbReference type="Pfam" id="PF21858">
    <property type="entry name" value="DUF6914"/>
    <property type="match status" value="1"/>
</dbReference>
<comment type="caution">
    <text evidence="1">The sequence shown here is derived from an EMBL/GenBank/DDBJ whole genome shotgun (WGS) entry which is preliminary data.</text>
</comment>
<sequence>RKNDIYAVLTSTNMVGAFHWSLYLVVATNNLQDSSTGYKFHATNKIGTAPWQYECVLWVNPQSEDSMPVTFTKIGRIPDDWDYSYLDYFLSSIPMSTPDTDRAREPRFTCRVWFREAVRTLHAAEMFVKCADVDALERDLVIKATAAEYMRRSIPLPRFLTTNAVDVEGWL</sequence>
<proteinExistence type="predicted"/>
<dbReference type="EMBL" id="JAUEPS010000032">
    <property type="protein sequence ID" value="KAK0451976.1"/>
    <property type="molecule type" value="Genomic_DNA"/>
</dbReference>
<accession>A0AA39K269</accession>
<organism evidence="1 2">
    <name type="scientific">Armillaria tabescens</name>
    <name type="common">Ringless honey mushroom</name>
    <name type="synonym">Agaricus tabescens</name>
    <dbReference type="NCBI Taxonomy" id="1929756"/>
    <lineage>
        <taxon>Eukaryota</taxon>
        <taxon>Fungi</taxon>
        <taxon>Dikarya</taxon>
        <taxon>Basidiomycota</taxon>
        <taxon>Agaricomycotina</taxon>
        <taxon>Agaricomycetes</taxon>
        <taxon>Agaricomycetidae</taxon>
        <taxon>Agaricales</taxon>
        <taxon>Marasmiineae</taxon>
        <taxon>Physalacriaceae</taxon>
        <taxon>Desarmillaria</taxon>
    </lineage>
</organism>
<keyword evidence="2" id="KW-1185">Reference proteome</keyword>
<reference evidence="1" key="1">
    <citation type="submission" date="2023-06" db="EMBL/GenBank/DDBJ databases">
        <authorList>
            <consortium name="Lawrence Berkeley National Laboratory"/>
            <person name="Ahrendt S."/>
            <person name="Sahu N."/>
            <person name="Indic B."/>
            <person name="Wong-Bajracharya J."/>
            <person name="Merenyi Z."/>
            <person name="Ke H.-M."/>
            <person name="Monk M."/>
            <person name="Kocsube S."/>
            <person name="Drula E."/>
            <person name="Lipzen A."/>
            <person name="Balint B."/>
            <person name="Henrissat B."/>
            <person name="Andreopoulos B."/>
            <person name="Martin F.M."/>
            <person name="Harder C.B."/>
            <person name="Rigling D."/>
            <person name="Ford K.L."/>
            <person name="Foster G.D."/>
            <person name="Pangilinan J."/>
            <person name="Papanicolaou A."/>
            <person name="Barry K."/>
            <person name="LaButti K."/>
            <person name="Viragh M."/>
            <person name="Koriabine M."/>
            <person name="Yan M."/>
            <person name="Riley R."/>
            <person name="Champramary S."/>
            <person name="Plett K.L."/>
            <person name="Tsai I.J."/>
            <person name="Slot J."/>
            <person name="Sipos G."/>
            <person name="Plett J."/>
            <person name="Nagy L.G."/>
            <person name="Grigoriev I.V."/>
        </authorList>
    </citation>
    <scope>NUCLEOTIDE SEQUENCE</scope>
    <source>
        <strain evidence="1">CCBAS 213</strain>
    </source>
</reference>
<dbReference type="GeneID" id="85351349"/>
<name>A0AA39K269_ARMTA</name>
<gene>
    <name evidence="1" type="ORF">EV420DRAFT_1273995</name>
</gene>
<feature type="non-terminal residue" evidence="1">
    <location>
        <position position="171"/>
    </location>
</feature>
<dbReference type="RefSeq" id="XP_060327810.1">
    <property type="nucleotide sequence ID" value="XM_060467801.1"/>
</dbReference>